<reference evidence="2" key="1">
    <citation type="submission" date="2020-03" db="EMBL/GenBank/DDBJ databases">
        <title>Transcriptomic Profiling of the Digestive Tract of the Rat Flea, Xenopsylla cheopis, Following Blood Feeding and Infection with Yersinia pestis.</title>
        <authorList>
            <person name="Bland D.M."/>
            <person name="Martens C.A."/>
            <person name="Virtaneva K."/>
            <person name="Kanakabandi K."/>
            <person name="Long D."/>
            <person name="Rosenke R."/>
            <person name="Saturday G.A."/>
            <person name="Hoyt F.H."/>
            <person name="Bruno D.P."/>
            <person name="Ribeiro J.M.C."/>
            <person name="Hinnebusch J."/>
        </authorList>
    </citation>
    <scope>NUCLEOTIDE SEQUENCE</scope>
</reference>
<keyword evidence="1" id="KW-0812">Transmembrane</keyword>
<evidence type="ECO:0000313" key="2">
    <source>
        <dbReference type="EMBL" id="NOV50199.1"/>
    </source>
</evidence>
<feature type="transmembrane region" description="Helical" evidence="1">
    <location>
        <begin position="12"/>
        <end position="33"/>
    </location>
</feature>
<dbReference type="EMBL" id="GIIL01006473">
    <property type="protein sequence ID" value="NOV50199.1"/>
    <property type="molecule type" value="Transcribed_RNA"/>
</dbReference>
<protein>
    <submittedName>
        <fullName evidence="2">Putative product</fullName>
    </submittedName>
</protein>
<organism evidence="2">
    <name type="scientific">Xenopsylla cheopis</name>
    <name type="common">Oriental rat flea</name>
    <name type="synonym">Pulex cheopis</name>
    <dbReference type="NCBI Taxonomy" id="163159"/>
    <lineage>
        <taxon>Eukaryota</taxon>
        <taxon>Metazoa</taxon>
        <taxon>Ecdysozoa</taxon>
        <taxon>Arthropoda</taxon>
        <taxon>Hexapoda</taxon>
        <taxon>Insecta</taxon>
        <taxon>Pterygota</taxon>
        <taxon>Neoptera</taxon>
        <taxon>Endopterygota</taxon>
        <taxon>Siphonaptera</taxon>
        <taxon>Pulicidae</taxon>
        <taxon>Xenopsyllinae</taxon>
        <taxon>Xenopsylla</taxon>
    </lineage>
</organism>
<dbReference type="AlphaFoldDB" id="A0A6M2DV66"/>
<name>A0A6M2DV66_XENCH</name>
<proteinExistence type="predicted"/>
<accession>A0A6M2DV66</accession>
<sequence>MQLHTQWRDMHIMFAINAIKLTTGVKPVVMLLICTQAQAVLNLRMMLVNWLAGPVVMYLVLESAQDTERTFWSINVGTAAQWQFSFVSEQHISAMHVMKIFNG</sequence>
<keyword evidence="1" id="KW-1133">Transmembrane helix</keyword>
<keyword evidence="1" id="KW-0472">Membrane</keyword>
<feature type="transmembrane region" description="Helical" evidence="1">
    <location>
        <begin position="39"/>
        <end position="61"/>
    </location>
</feature>
<evidence type="ECO:0000256" key="1">
    <source>
        <dbReference type="SAM" id="Phobius"/>
    </source>
</evidence>